<keyword evidence="3" id="KW-1185">Reference proteome</keyword>
<evidence type="ECO:0000313" key="2">
    <source>
        <dbReference type="EMBL" id="TXD90375.1"/>
    </source>
</evidence>
<reference evidence="2 3" key="1">
    <citation type="submission" date="2019-08" db="EMBL/GenBank/DDBJ databases">
        <title>Genomes of Subsaximicrobium wynnwilliamsii strains.</title>
        <authorList>
            <person name="Bowman J.P."/>
        </authorList>
    </citation>
    <scope>NUCLEOTIDE SEQUENCE [LARGE SCALE GENOMIC DNA]</scope>
    <source>
        <strain evidence="2 3">2-80-2</strain>
    </source>
</reference>
<dbReference type="RefSeq" id="WP_147085088.1">
    <property type="nucleotide sequence ID" value="NZ_VORM01000002.1"/>
</dbReference>
<dbReference type="Proteomes" id="UP000321578">
    <property type="component" value="Unassembled WGS sequence"/>
</dbReference>
<organism evidence="2 3">
    <name type="scientific">Subsaximicrobium wynnwilliamsii</name>
    <dbReference type="NCBI Taxonomy" id="291179"/>
    <lineage>
        <taxon>Bacteria</taxon>
        <taxon>Pseudomonadati</taxon>
        <taxon>Bacteroidota</taxon>
        <taxon>Flavobacteriia</taxon>
        <taxon>Flavobacteriales</taxon>
        <taxon>Flavobacteriaceae</taxon>
        <taxon>Subsaximicrobium</taxon>
    </lineage>
</organism>
<keyword evidence="1" id="KW-0175">Coiled coil</keyword>
<proteinExistence type="predicted"/>
<gene>
    <name evidence="2" type="ORF">ESY86_03135</name>
</gene>
<protein>
    <recommendedName>
        <fullName evidence="4">Sensor of ECF-type sigma factor</fullName>
    </recommendedName>
</protein>
<evidence type="ECO:0008006" key="4">
    <source>
        <dbReference type="Google" id="ProtNLM"/>
    </source>
</evidence>
<dbReference type="OrthoDB" id="675330at2"/>
<sequence>MKTTYSILLIFFVSASVFAQRLDKEKIKALKIAHITEQLNLTENEAQKFWPIYNTNEALEDQLRKQSTARRKEKNQEDLSETEAKSLLLDMVQLENDKQELQSKLVNDLLKVLPATKIIKLMQVERSFRRKLIEEYKERHSRRD</sequence>
<comment type="caution">
    <text evidence="2">The sequence shown here is derived from an EMBL/GenBank/DDBJ whole genome shotgun (WGS) entry which is preliminary data.</text>
</comment>
<evidence type="ECO:0000313" key="3">
    <source>
        <dbReference type="Proteomes" id="UP000321578"/>
    </source>
</evidence>
<feature type="coiled-coil region" evidence="1">
    <location>
        <begin position="56"/>
        <end position="111"/>
    </location>
</feature>
<dbReference type="EMBL" id="VORO01000003">
    <property type="protein sequence ID" value="TXD90375.1"/>
    <property type="molecule type" value="Genomic_DNA"/>
</dbReference>
<accession>A0A5C6ZL43</accession>
<evidence type="ECO:0000256" key="1">
    <source>
        <dbReference type="SAM" id="Coils"/>
    </source>
</evidence>
<name>A0A5C6ZL43_9FLAO</name>
<dbReference type="AlphaFoldDB" id="A0A5C6ZL43"/>